<dbReference type="KEGG" id="loa:LOAG_14618"/>
<sequence length="101" mass="11882">VLLPTNFHIDDIITNVHYSDYPQQNVIPIYFHQVPAPSSKASVQNAVVQQKDSDNESFSEILNNFDFNKWRNRVLIAKRNRVFFERAYPGLKRACRKEQNM</sequence>
<reference evidence="1" key="1">
    <citation type="submission" date="2012-04" db="EMBL/GenBank/DDBJ databases">
        <title>The Genome Sequence of Loa loa.</title>
        <authorList>
            <consortium name="The Broad Institute Genome Sequencing Platform"/>
            <consortium name="Broad Institute Genome Sequencing Center for Infectious Disease"/>
            <person name="Nutman T.B."/>
            <person name="Fink D.L."/>
            <person name="Russ C."/>
            <person name="Young S."/>
            <person name="Zeng Q."/>
            <person name="Gargeya S."/>
            <person name="Alvarado L."/>
            <person name="Berlin A."/>
            <person name="Chapman S.B."/>
            <person name="Chen Z."/>
            <person name="Freedman E."/>
            <person name="Gellesch M."/>
            <person name="Goldberg J."/>
            <person name="Griggs A."/>
            <person name="Gujja S."/>
            <person name="Heilman E.R."/>
            <person name="Heiman D."/>
            <person name="Howarth C."/>
            <person name="Mehta T."/>
            <person name="Neiman D."/>
            <person name="Pearson M."/>
            <person name="Roberts A."/>
            <person name="Saif S."/>
            <person name="Shea T."/>
            <person name="Shenoy N."/>
            <person name="Sisk P."/>
            <person name="Stolte C."/>
            <person name="Sykes S."/>
            <person name="White J."/>
            <person name="Yandava C."/>
            <person name="Haas B."/>
            <person name="Henn M.R."/>
            <person name="Nusbaum C."/>
            <person name="Birren B."/>
        </authorList>
    </citation>
    <scope>NUCLEOTIDE SEQUENCE [LARGE SCALE GENOMIC DNA]</scope>
</reference>
<evidence type="ECO:0000313" key="1">
    <source>
        <dbReference type="EMBL" id="EFO13909.1"/>
    </source>
</evidence>
<accession>A0A1S0THB8</accession>
<dbReference type="InParanoid" id="A0A1S0THB8"/>
<protein>
    <submittedName>
        <fullName evidence="1">Uncharacterized protein</fullName>
    </submittedName>
</protein>
<dbReference type="EMBL" id="JH712074">
    <property type="protein sequence ID" value="EFO13909.1"/>
    <property type="molecule type" value="Genomic_DNA"/>
</dbReference>
<dbReference type="RefSeq" id="XP_003150160.1">
    <property type="nucleotide sequence ID" value="XM_003150112.1"/>
</dbReference>
<organism evidence="1">
    <name type="scientific">Loa loa</name>
    <name type="common">Eye worm</name>
    <name type="synonym">Filaria loa</name>
    <dbReference type="NCBI Taxonomy" id="7209"/>
    <lineage>
        <taxon>Eukaryota</taxon>
        <taxon>Metazoa</taxon>
        <taxon>Ecdysozoa</taxon>
        <taxon>Nematoda</taxon>
        <taxon>Chromadorea</taxon>
        <taxon>Rhabditida</taxon>
        <taxon>Spirurina</taxon>
        <taxon>Spiruromorpha</taxon>
        <taxon>Filarioidea</taxon>
        <taxon>Onchocercidae</taxon>
        <taxon>Loa</taxon>
    </lineage>
</organism>
<dbReference type="AlphaFoldDB" id="A0A1S0THB8"/>
<feature type="non-terminal residue" evidence="1">
    <location>
        <position position="1"/>
    </location>
</feature>
<proteinExistence type="predicted"/>
<dbReference type="GeneID" id="9952098"/>
<name>A0A1S0THB8_LOALO</name>
<gene>
    <name evidence="1" type="ORF">LOAG_14618</name>
</gene>
<dbReference type="CTD" id="9952098"/>